<accession>A0A8S1MD54</accession>
<protein>
    <submittedName>
        <fullName evidence="1">Uncharacterized protein</fullName>
    </submittedName>
</protein>
<dbReference type="AlphaFoldDB" id="A0A8S1MD54"/>
<organism evidence="1 2">
    <name type="scientific">Paramecium primaurelia</name>
    <dbReference type="NCBI Taxonomy" id="5886"/>
    <lineage>
        <taxon>Eukaryota</taxon>
        <taxon>Sar</taxon>
        <taxon>Alveolata</taxon>
        <taxon>Ciliophora</taxon>
        <taxon>Intramacronucleata</taxon>
        <taxon>Oligohymenophorea</taxon>
        <taxon>Peniculida</taxon>
        <taxon>Parameciidae</taxon>
        <taxon>Paramecium</taxon>
    </lineage>
</organism>
<reference evidence="1" key="1">
    <citation type="submission" date="2021-01" db="EMBL/GenBank/DDBJ databases">
        <authorList>
            <consortium name="Genoscope - CEA"/>
            <person name="William W."/>
        </authorList>
    </citation>
    <scope>NUCLEOTIDE SEQUENCE</scope>
</reference>
<gene>
    <name evidence="1" type="ORF">PPRIM_AZ9-3.1.T0500290</name>
</gene>
<keyword evidence="2" id="KW-1185">Reference proteome</keyword>
<evidence type="ECO:0000313" key="2">
    <source>
        <dbReference type="Proteomes" id="UP000688137"/>
    </source>
</evidence>
<dbReference type="EMBL" id="CAJJDM010000050">
    <property type="protein sequence ID" value="CAD8073264.1"/>
    <property type="molecule type" value="Genomic_DNA"/>
</dbReference>
<dbReference type="Proteomes" id="UP000688137">
    <property type="component" value="Unassembled WGS sequence"/>
</dbReference>
<sequence>MIPEQQQGITQEEKELILIEELSQKLEGLYKDMEQIRREIIFGPFWATSFRPLQQGHRIRRFCFTPFRNQRKKIILNCLFQGYIISSSNNSYTLFYTFIVIPDEQKFDLTPQTK</sequence>
<comment type="caution">
    <text evidence="1">The sequence shown here is derived from an EMBL/GenBank/DDBJ whole genome shotgun (WGS) entry which is preliminary data.</text>
</comment>
<name>A0A8S1MD54_PARPR</name>
<proteinExistence type="predicted"/>
<evidence type="ECO:0000313" key="1">
    <source>
        <dbReference type="EMBL" id="CAD8073264.1"/>
    </source>
</evidence>